<dbReference type="PANTHER" id="PTHR48079">
    <property type="entry name" value="PROTEIN YEEZ"/>
    <property type="match status" value="1"/>
</dbReference>
<dbReference type="GO" id="GO:0005737">
    <property type="term" value="C:cytoplasm"/>
    <property type="evidence" value="ECO:0007669"/>
    <property type="project" value="TreeGrafter"/>
</dbReference>
<dbReference type="PATRIC" id="fig|1125630.4.peg.2146"/>
<accession>A0A0H3GS66</accession>
<dbReference type="Gene3D" id="3.40.50.720">
    <property type="entry name" value="NAD(P)-binding Rossmann-like Domain"/>
    <property type="match status" value="1"/>
</dbReference>
<dbReference type="PANTHER" id="PTHR48079:SF6">
    <property type="entry name" value="NAD(P)-BINDING DOMAIN-CONTAINING PROTEIN-RELATED"/>
    <property type="match status" value="1"/>
</dbReference>
<sequence>MMRIFLTGASGFIGSRILPALQASGHKVIGLARSESTAQALKAAGAEVHRGTLDAPESLLAGVGNADAVIHTAFDHDFSRFAANCEKDRQAILALGQALRGSTRPLVITSGTLMGDDGSGAPARESFFNSAHPSPRTASELAGQQLLEAGVDVKVVRLPQVHDTVRQGLLTCYIERAVANGAVALRGEGSNRWSAAHVDDVARLYVSALLQGAAGERYHAVAEEGIALRDIAAVIAHGLNLPLTHLDESQVDAWFGWFAPFTALDLRASSAWTRERLQWQPVGPGLLEDLQNMDYHKVTLSQ</sequence>
<evidence type="ECO:0000313" key="3">
    <source>
        <dbReference type="Proteomes" id="UP000007841"/>
    </source>
</evidence>
<dbReference type="InterPro" id="IPR051783">
    <property type="entry name" value="NAD(P)-dependent_oxidoreduct"/>
</dbReference>
<dbReference type="GeneID" id="11847221"/>
<evidence type="ECO:0000313" key="2">
    <source>
        <dbReference type="EMBL" id="AEW60901.1"/>
    </source>
</evidence>
<dbReference type="SUPFAM" id="SSF51735">
    <property type="entry name" value="NAD(P)-binding Rossmann-fold domains"/>
    <property type="match status" value="1"/>
</dbReference>
<dbReference type="AlphaFoldDB" id="A0A0H3GS66"/>
<dbReference type="InterPro" id="IPR001509">
    <property type="entry name" value="Epimerase_deHydtase"/>
</dbReference>
<feature type="domain" description="NAD-dependent epimerase/dehydratase" evidence="1">
    <location>
        <begin position="4"/>
        <end position="218"/>
    </location>
</feature>
<dbReference type="Pfam" id="PF01370">
    <property type="entry name" value="Epimerase"/>
    <property type="match status" value="1"/>
</dbReference>
<dbReference type="KEGG" id="kpm:KPHS_22030"/>
<dbReference type="EMBL" id="CP003200">
    <property type="protein sequence ID" value="AEW60901.1"/>
    <property type="molecule type" value="Genomic_DNA"/>
</dbReference>
<name>A0A0H3GS66_KLEPH</name>
<dbReference type="InterPro" id="IPR036291">
    <property type="entry name" value="NAD(P)-bd_dom_sf"/>
</dbReference>
<reference evidence="2 3" key="1">
    <citation type="journal article" date="2012" name="J. Bacteriol.">
        <title>Complete genome sequence of Klebsiella pneumoniae subsp. pneumoniae HS11286, a multidrug-resistant strain isolated from human sputum.</title>
        <authorList>
            <person name="Liu P."/>
            <person name="Li P."/>
            <person name="Jiang X."/>
            <person name="Bi D."/>
            <person name="Xie Y."/>
            <person name="Tai C."/>
            <person name="Deng Z."/>
            <person name="Rajakumar K."/>
            <person name="Ou H.Y."/>
        </authorList>
    </citation>
    <scope>NUCLEOTIDE SEQUENCE [LARGE SCALE GENOMIC DNA]</scope>
    <source>
        <strain evidence="2 3">HS11286</strain>
    </source>
</reference>
<dbReference type="GO" id="GO:0004029">
    <property type="term" value="F:aldehyde dehydrogenase (NAD+) activity"/>
    <property type="evidence" value="ECO:0007669"/>
    <property type="project" value="TreeGrafter"/>
</dbReference>
<organism evidence="2 3">
    <name type="scientific">Klebsiella pneumoniae subsp. pneumoniae (strain HS11286)</name>
    <dbReference type="NCBI Taxonomy" id="1125630"/>
    <lineage>
        <taxon>Bacteria</taxon>
        <taxon>Pseudomonadati</taxon>
        <taxon>Pseudomonadota</taxon>
        <taxon>Gammaproteobacteria</taxon>
        <taxon>Enterobacterales</taxon>
        <taxon>Enterobacteriaceae</taxon>
        <taxon>Klebsiella/Raoultella group</taxon>
        <taxon>Klebsiella</taxon>
        <taxon>Klebsiella pneumoniae complex</taxon>
    </lineage>
</organism>
<dbReference type="RefSeq" id="YP_005226503.1">
    <property type="nucleotide sequence ID" value="NC_016845.1"/>
</dbReference>
<proteinExistence type="predicted"/>
<protein>
    <recommendedName>
        <fullName evidence="1">NAD-dependent epimerase/dehydratase domain-containing protein</fullName>
    </recommendedName>
</protein>
<keyword evidence="3" id="KW-1185">Reference proteome</keyword>
<dbReference type="RefSeq" id="WP_004231410.1">
    <property type="nucleotide sequence ID" value="NC_016845.1"/>
</dbReference>
<evidence type="ECO:0000259" key="1">
    <source>
        <dbReference type="Pfam" id="PF01370"/>
    </source>
</evidence>
<dbReference type="Proteomes" id="UP000007841">
    <property type="component" value="Chromosome"/>
</dbReference>
<gene>
    <name evidence="2" type="ordered locus">KPHS_22030</name>
</gene>
<dbReference type="HOGENOM" id="CLU_007383_12_3_6"/>
<dbReference type="STRING" id="1125630.KPHS_22030"/>
<dbReference type="CDD" id="cd05262">
    <property type="entry name" value="SDR_a7"/>
    <property type="match status" value="1"/>
</dbReference>